<organism evidence="2 3">
    <name type="scientific">Eimeria acervulina</name>
    <name type="common">Coccidian parasite</name>
    <dbReference type="NCBI Taxonomy" id="5801"/>
    <lineage>
        <taxon>Eukaryota</taxon>
        <taxon>Sar</taxon>
        <taxon>Alveolata</taxon>
        <taxon>Apicomplexa</taxon>
        <taxon>Conoidasida</taxon>
        <taxon>Coccidia</taxon>
        <taxon>Eucoccidiorida</taxon>
        <taxon>Eimeriorina</taxon>
        <taxon>Eimeriidae</taxon>
        <taxon>Eimeria</taxon>
    </lineage>
</organism>
<dbReference type="OrthoDB" id="10562786at2759"/>
<sequence length="566" mass="60642">MGQDDRSRRPPNEASLCHYMLALPSLREKTAKEARAIRCRSRGYGEIYTTPQLCLLLQQERLLNYLLADPFIDASLGVVSLILQRATSKGHINTISNSGNTALDCTRPGGSVYLFLLDQGALLAEKIHGDSGSGDAGKLGGVKIDGLARVQRDQNNKKTSKKLHGGEHVEDRTQKPSAGAGRVGGRVAPHQPKSSSLSKTREGLTSPPRNETKKEFSRGYPQSPVLDPGVPFGKEAVLTKRKPASPPSRGVYGRRRPKATESVDDLAQNAQSLAPVRLQTDARIHDADDVLLAAGKLPSGTFNRLSGGHWHADSLVHSKRTPVAEVTVKALASHPDDWRREPVEGESSSAVNSPPVAFSRPAGGSQQSDSMGHTQGSPVAKSTGRLSSFRYEDVSPKVSRFQASAEKEDTAHTDSGITLPQHEGCRKDAKIASPSQVLMQAYDRTATKSDPKDTLPKRFCSIASSAFARRPPKSAISVPDGHSKQAETSKETGSQGSRGHSFAEAKGPHMPPDRGEITSKPIGLFTQLKTQVGQLASTDGAAEKSKTAGSRQSSMEAEEQTPVGRD</sequence>
<feature type="region of interest" description="Disordered" evidence="1">
    <location>
        <begin position="332"/>
        <end position="386"/>
    </location>
</feature>
<feature type="compositionally biased region" description="Basic and acidic residues" evidence="1">
    <location>
        <begin position="334"/>
        <end position="343"/>
    </location>
</feature>
<feature type="compositionally biased region" description="Basic and acidic residues" evidence="1">
    <location>
        <begin position="164"/>
        <end position="174"/>
    </location>
</feature>
<name>U6G945_EIMAC</name>
<dbReference type="OMA" id="CIEVEAR"/>
<reference evidence="2" key="2">
    <citation type="submission" date="2013-10" db="EMBL/GenBank/DDBJ databases">
        <authorList>
            <person name="Aslett M."/>
        </authorList>
    </citation>
    <scope>NUCLEOTIDE SEQUENCE [LARGE SCALE GENOMIC DNA]</scope>
    <source>
        <strain evidence="2">Houghton</strain>
    </source>
</reference>
<feature type="region of interest" description="Disordered" evidence="1">
    <location>
        <begin position="147"/>
        <end position="264"/>
    </location>
</feature>
<dbReference type="VEuPathDB" id="ToxoDB:EAH_00000160"/>
<evidence type="ECO:0000313" key="2">
    <source>
        <dbReference type="EMBL" id="CDI76037.1"/>
    </source>
</evidence>
<dbReference type="GeneID" id="25268086"/>
<accession>U6G945</accession>
<protein>
    <submittedName>
        <fullName evidence="2">Uncharacterized protein</fullName>
    </submittedName>
</protein>
<feature type="region of interest" description="Disordered" evidence="1">
    <location>
        <begin position="400"/>
        <end position="427"/>
    </location>
</feature>
<dbReference type="RefSeq" id="XP_013253331.1">
    <property type="nucleotide sequence ID" value="XM_013397877.1"/>
</dbReference>
<dbReference type="AlphaFoldDB" id="U6G945"/>
<feature type="compositionally biased region" description="Basic and acidic residues" evidence="1">
    <location>
        <begin position="501"/>
        <end position="517"/>
    </location>
</feature>
<feature type="compositionally biased region" description="Basic and acidic residues" evidence="1">
    <location>
        <begin position="481"/>
        <end position="490"/>
    </location>
</feature>
<proteinExistence type="predicted"/>
<feature type="compositionally biased region" description="Polar residues" evidence="1">
    <location>
        <begin position="527"/>
        <end position="537"/>
    </location>
</feature>
<evidence type="ECO:0000313" key="3">
    <source>
        <dbReference type="Proteomes" id="UP000018050"/>
    </source>
</evidence>
<dbReference type="Proteomes" id="UP000018050">
    <property type="component" value="Unassembled WGS sequence"/>
</dbReference>
<dbReference type="EMBL" id="HG670307">
    <property type="protein sequence ID" value="CDI76037.1"/>
    <property type="molecule type" value="Genomic_DNA"/>
</dbReference>
<reference evidence="2" key="1">
    <citation type="submission" date="2013-10" db="EMBL/GenBank/DDBJ databases">
        <title>Genomic analysis of the causative agents of coccidiosis in chickens.</title>
        <authorList>
            <person name="Reid A.J."/>
            <person name="Blake D."/>
            <person name="Billington K."/>
            <person name="Browne H."/>
            <person name="Dunn M."/>
            <person name="Hung S."/>
            <person name="Kawahara F."/>
            <person name="Miranda-Saavedra D."/>
            <person name="Mourier T."/>
            <person name="Nagra H."/>
            <person name="Otto T.D."/>
            <person name="Rawlings N."/>
            <person name="Sanchez A."/>
            <person name="Sanders M."/>
            <person name="Subramaniam C."/>
            <person name="Tay Y."/>
            <person name="Dear P."/>
            <person name="Doerig C."/>
            <person name="Gruber A."/>
            <person name="Parkinson J."/>
            <person name="Shirley M."/>
            <person name="Wan K.L."/>
            <person name="Berriman M."/>
            <person name="Tomley F."/>
            <person name="Pain A."/>
        </authorList>
    </citation>
    <scope>NUCLEOTIDE SEQUENCE [LARGE SCALE GENOMIC DNA]</scope>
    <source>
        <strain evidence="2">Houghton</strain>
    </source>
</reference>
<gene>
    <name evidence="2" type="ORF">EAH_00000160</name>
</gene>
<keyword evidence="3" id="KW-1185">Reference proteome</keyword>
<feature type="compositionally biased region" description="Polar residues" evidence="1">
    <location>
        <begin position="364"/>
        <end position="377"/>
    </location>
</feature>
<evidence type="ECO:0000256" key="1">
    <source>
        <dbReference type="SAM" id="MobiDB-lite"/>
    </source>
</evidence>
<feature type="region of interest" description="Disordered" evidence="1">
    <location>
        <begin position="463"/>
        <end position="566"/>
    </location>
</feature>